<dbReference type="PANTHER" id="PTHR43155:SF2">
    <property type="entry name" value="CYCLIC DI-GMP PHOSPHODIESTERASE PA4108"/>
    <property type="match status" value="1"/>
</dbReference>
<dbReference type="InterPro" id="IPR037522">
    <property type="entry name" value="HD_GYP_dom"/>
</dbReference>
<keyword evidence="4" id="KW-1185">Reference proteome</keyword>
<feature type="domain" description="HD-GYP" evidence="2">
    <location>
        <begin position="453"/>
        <end position="670"/>
    </location>
</feature>
<dbReference type="InterPro" id="IPR003018">
    <property type="entry name" value="GAF"/>
</dbReference>
<evidence type="ECO:0000313" key="4">
    <source>
        <dbReference type="Proteomes" id="UP000482487"/>
    </source>
</evidence>
<dbReference type="OrthoDB" id="9769359at2"/>
<dbReference type="AlphaFoldDB" id="A0A7C9ITB7"/>
<dbReference type="Pfam" id="PF01590">
    <property type="entry name" value="GAF"/>
    <property type="match status" value="1"/>
</dbReference>
<keyword evidence="1" id="KW-0175">Coiled coil</keyword>
<dbReference type="Pfam" id="PF13487">
    <property type="entry name" value="HD_5"/>
    <property type="match status" value="1"/>
</dbReference>
<dbReference type="InterPro" id="IPR003607">
    <property type="entry name" value="HD/PDEase_dom"/>
</dbReference>
<gene>
    <name evidence="3" type="ORF">GTA51_14550</name>
</gene>
<dbReference type="SMART" id="SM00065">
    <property type="entry name" value="GAF"/>
    <property type="match status" value="1"/>
</dbReference>
<accession>A0A7C9ITB7</accession>
<organism evidence="3 4">
    <name type="scientific">Solidesulfovibrio aerotolerans</name>
    <dbReference type="NCBI Taxonomy" id="295255"/>
    <lineage>
        <taxon>Bacteria</taxon>
        <taxon>Pseudomonadati</taxon>
        <taxon>Thermodesulfobacteriota</taxon>
        <taxon>Desulfovibrionia</taxon>
        <taxon>Desulfovibrionales</taxon>
        <taxon>Desulfovibrionaceae</taxon>
        <taxon>Solidesulfovibrio</taxon>
    </lineage>
</organism>
<evidence type="ECO:0000256" key="1">
    <source>
        <dbReference type="SAM" id="Coils"/>
    </source>
</evidence>
<dbReference type="InterPro" id="IPR029016">
    <property type="entry name" value="GAF-like_dom_sf"/>
</dbReference>
<comment type="caution">
    <text evidence="3">The sequence shown here is derived from an EMBL/GenBank/DDBJ whole genome shotgun (WGS) entry which is preliminary data.</text>
</comment>
<reference evidence="3 4" key="1">
    <citation type="submission" date="2020-01" db="EMBL/GenBank/DDBJ databases">
        <title>Genome sequence of Desulfovibrio aerotolerans DSM 16695(T).</title>
        <authorList>
            <person name="Karnachuk O."/>
            <person name="Avakyan M."/>
            <person name="Mardanov A."/>
            <person name="Kadnikov V."/>
            <person name="Ravin N."/>
        </authorList>
    </citation>
    <scope>NUCLEOTIDE SEQUENCE [LARGE SCALE GENOMIC DNA]</scope>
    <source>
        <strain evidence="3 4">DSM 16695</strain>
    </source>
</reference>
<dbReference type="CDD" id="cd00077">
    <property type="entry name" value="HDc"/>
    <property type="match status" value="1"/>
</dbReference>
<evidence type="ECO:0000313" key="3">
    <source>
        <dbReference type="EMBL" id="MYL84347.1"/>
    </source>
</evidence>
<dbReference type="RefSeq" id="WP_160962287.1">
    <property type="nucleotide sequence ID" value="NZ_WVUD01000030.1"/>
</dbReference>
<protein>
    <submittedName>
        <fullName evidence="3">GAF domain-containing protein</fullName>
    </submittedName>
</protein>
<name>A0A7C9ITB7_9BACT</name>
<dbReference type="Proteomes" id="UP000482487">
    <property type="component" value="Unassembled WGS sequence"/>
</dbReference>
<dbReference type="SUPFAM" id="SSF109604">
    <property type="entry name" value="HD-domain/PDEase-like"/>
    <property type="match status" value="2"/>
</dbReference>
<dbReference type="PROSITE" id="PS51832">
    <property type="entry name" value="HD_GYP"/>
    <property type="match status" value="1"/>
</dbReference>
<dbReference type="Gene3D" id="1.10.3210.10">
    <property type="entry name" value="Hypothetical protein af1432"/>
    <property type="match status" value="2"/>
</dbReference>
<dbReference type="Gene3D" id="3.30.450.40">
    <property type="match status" value="1"/>
</dbReference>
<evidence type="ECO:0000259" key="2">
    <source>
        <dbReference type="PROSITE" id="PS51832"/>
    </source>
</evidence>
<dbReference type="PANTHER" id="PTHR43155">
    <property type="entry name" value="CYCLIC DI-GMP PHOSPHODIESTERASE PA4108-RELATED"/>
    <property type="match status" value="1"/>
</dbReference>
<feature type="coiled-coil region" evidence="1">
    <location>
        <begin position="53"/>
        <end position="105"/>
    </location>
</feature>
<proteinExistence type="predicted"/>
<dbReference type="SUPFAM" id="SSF55781">
    <property type="entry name" value="GAF domain-like"/>
    <property type="match status" value="1"/>
</dbReference>
<dbReference type="EMBL" id="WVUD01000030">
    <property type="protein sequence ID" value="MYL84347.1"/>
    <property type="molecule type" value="Genomic_DNA"/>
</dbReference>
<sequence length="706" mass="79584">MTFDTYETERRVIERGEAVLARPEAADWSVEFTSLLGSYTKLLKITNRLVRMSDRFEERLKNAHITIRQQQQELEKAHQALSEHADNLEEKVKERTRELLAAQEKLEGLVRLGIALSRERQHARFMEMVVQGQKELANADGGILYSRLDDGSLGYEILRFDTLELRLGGLSGRSVPEERIAVRDAAGRPRYDHPVAHALLTERTLSVANVYDSNDFDFTDIFAFDARHGYRTQSFLAVPLRPREGEVLGVLVLVNARASGSGRIVPFGTEARRFMEALASQAAVAQDNQNLMETQTRLLDAIIQVIAGAIDTKSPYTGGHCARVPVIGSLLAASACQCQEGIFAEFDMSETEQREFHLACWLHDCGKVTTPEHVVDKATKLETIYNRIHEIRMRFEVLYRDAVIGHLRALAEGREAPEALEAALKTKIAALMDDFAFVAECNLGGEFMSPERVERLETIAQATWQRHFDDRLGLSHVELRRLETIPQAPVPAVERLLADKKEHLVRRPNTEESGFDPKAYGISMDIPRHLYNFGELYNLRISRGTLTPEEFFKIKEHTIQTLLMLEQLPFPKQLGRVAEFAAAHHETMAGTGYPRGIDVKELPLQSRMLAIADIFEALTASDRPYKKAKTLQEAIRIMSFMRNDRLIDADLFDLFLTSGVYRTFAEKYLKPEQLDRVDIAVYLASPPDLAAQAARCAQAAAAKIVP</sequence>